<keyword evidence="1 2" id="KW-1015">Disulfide bond</keyword>
<dbReference type="Gene3D" id="4.10.400.10">
    <property type="entry name" value="Low-density Lipoprotein Receptor"/>
    <property type="match status" value="1"/>
</dbReference>
<feature type="disulfide bond" evidence="2">
    <location>
        <begin position="218"/>
        <end position="236"/>
    </location>
</feature>
<gene>
    <name evidence="7" type="primary">LOC111088755</name>
</gene>
<accession>A0ABM1THL1</accession>
<evidence type="ECO:0000313" key="6">
    <source>
        <dbReference type="Proteomes" id="UP000694941"/>
    </source>
</evidence>
<evidence type="ECO:0000259" key="5">
    <source>
        <dbReference type="PROSITE" id="PS01180"/>
    </source>
</evidence>
<feature type="domain" description="CUB" evidence="5">
    <location>
        <begin position="66"/>
        <end position="202"/>
    </location>
</feature>
<name>A0ABM1THL1_LIMPO</name>
<dbReference type="RefSeq" id="XP_022255367.1">
    <property type="nucleotide sequence ID" value="XM_022399659.1"/>
</dbReference>
<dbReference type="InterPro" id="IPR000859">
    <property type="entry name" value="CUB_dom"/>
</dbReference>
<dbReference type="SMART" id="SM00042">
    <property type="entry name" value="CUB"/>
    <property type="match status" value="1"/>
</dbReference>
<dbReference type="InterPro" id="IPR035914">
    <property type="entry name" value="Sperma_CUB_dom_sf"/>
</dbReference>
<dbReference type="InterPro" id="IPR042333">
    <property type="entry name" value="LRAD2/Mig-13-like"/>
</dbReference>
<dbReference type="CDD" id="cd00112">
    <property type="entry name" value="LDLa"/>
    <property type="match status" value="1"/>
</dbReference>
<evidence type="ECO:0000256" key="1">
    <source>
        <dbReference type="ARBA" id="ARBA00023157"/>
    </source>
</evidence>
<feature type="chain" id="PRO_5047395574" evidence="4">
    <location>
        <begin position="29"/>
        <end position="379"/>
    </location>
</feature>
<dbReference type="Pfam" id="PF00431">
    <property type="entry name" value="CUB"/>
    <property type="match status" value="1"/>
</dbReference>
<dbReference type="Proteomes" id="UP000694941">
    <property type="component" value="Unplaced"/>
</dbReference>
<dbReference type="Gene3D" id="2.60.120.290">
    <property type="entry name" value="Spermadhesin, CUB domain"/>
    <property type="match status" value="1"/>
</dbReference>
<protein>
    <submittedName>
        <fullName evidence="7">Uncharacterized protein LOC111088755</fullName>
    </submittedName>
</protein>
<dbReference type="PANTHER" id="PTHR24652">
    <property type="entry name" value="LOW-DENSITY LIPOPROTEIN RECEPTOR CLASS A DOMAIN-CONTAINING PROTEIN 2"/>
    <property type="match status" value="1"/>
</dbReference>
<dbReference type="InterPro" id="IPR036055">
    <property type="entry name" value="LDL_receptor-like_sf"/>
</dbReference>
<comment type="caution">
    <text evidence="2">Lacks conserved residue(s) required for the propagation of feature annotation.</text>
</comment>
<feature type="signal peptide" evidence="4">
    <location>
        <begin position="1"/>
        <end position="28"/>
    </location>
</feature>
<evidence type="ECO:0000256" key="4">
    <source>
        <dbReference type="SAM" id="SignalP"/>
    </source>
</evidence>
<feature type="transmembrane region" description="Helical" evidence="3">
    <location>
        <begin position="265"/>
        <end position="288"/>
    </location>
</feature>
<dbReference type="SUPFAM" id="SSF57424">
    <property type="entry name" value="LDL receptor-like module"/>
    <property type="match status" value="1"/>
</dbReference>
<keyword evidence="4" id="KW-0732">Signal</keyword>
<keyword evidence="6" id="KW-1185">Reference proteome</keyword>
<keyword evidence="3" id="KW-0472">Membrane</keyword>
<keyword evidence="3" id="KW-0812">Transmembrane</keyword>
<dbReference type="SUPFAM" id="SSF49854">
    <property type="entry name" value="Spermadhesin, CUB domain"/>
    <property type="match status" value="1"/>
</dbReference>
<organism evidence="6 7">
    <name type="scientific">Limulus polyphemus</name>
    <name type="common">Atlantic horseshoe crab</name>
    <dbReference type="NCBI Taxonomy" id="6850"/>
    <lineage>
        <taxon>Eukaryota</taxon>
        <taxon>Metazoa</taxon>
        <taxon>Ecdysozoa</taxon>
        <taxon>Arthropoda</taxon>
        <taxon>Chelicerata</taxon>
        <taxon>Merostomata</taxon>
        <taxon>Xiphosura</taxon>
        <taxon>Limulidae</taxon>
        <taxon>Limulus</taxon>
    </lineage>
</organism>
<evidence type="ECO:0000256" key="2">
    <source>
        <dbReference type="PROSITE-ProRule" id="PRU00124"/>
    </source>
</evidence>
<sequence>MEILYDFKAMWKIIFVIWVIWEMPQAFSREPNVPVGPGQNGFQSVYSNHRLANSKHPLKYYMDELCTSDKSFIIQASTDGYDSTGILSLSKWKNVKPGFVCNVTILTKPLYQIQVAFRSINIKSYTSNGISHVCRNFIRIIANESSKSNNFNSNRICGNSSSPEEFVFRTFSKSNVITIQFYSDPIDYSFSFTGFQMTFTVFNLTTNGVCKGKQRFHCFNSFCISDVLLCDSYNNCGDYSDESQSSLASCDINDFPVSLESKSNVFIIIIFGTLTFILFLGCVLLFRIQNKLITSCLRGRRSQPEPARRWRFMGSNNAQESVSTVSLSVSHSLHPREDFITDTTLQRELPPAYEDAIRAPPPLFTALNAQQINNDSIQV</sequence>
<reference evidence="7" key="1">
    <citation type="submission" date="2025-08" db="UniProtKB">
        <authorList>
            <consortium name="RefSeq"/>
        </authorList>
    </citation>
    <scope>IDENTIFICATION</scope>
    <source>
        <tissue evidence="7">Muscle</tissue>
    </source>
</reference>
<keyword evidence="3" id="KW-1133">Transmembrane helix</keyword>
<dbReference type="PROSITE" id="PS50068">
    <property type="entry name" value="LDLRA_2"/>
    <property type="match status" value="1"/>
</dbReference>
<dbReference type="SMART" id="SM00192">
    <property type="entry name" value="LDLa"/>
    <property type="match status" value="1"/>
</dbReference>
<dbReference type="InterPro" id="IPR002172">
    <property type="entry name" value="LDrepeatLR_classA_rpt"/>
</dbReference>
<dbReference type="GeneID" id="111088755"/>
<evidence type="ECO:0000313" key="7">
    <source>
        <dbReference type="RefSeq" id="XP_022255367.1"/>
    </source>
</evidence>
<dbReference type="Pfam" id="PF00057">
    <property type="entry name" value="Ldl_recept_a"/>
    <property type="match status" value="1"/>
</dbReference>
<dbReference type="PROSITE" id="PS01180">
    <property type="entry name" value="CUB"/>
    <property type="match status" value="1"/>
</dbReference>
<evidence type="ECO:0000256" key="3">
    <source>
        <dbReference type="SAM" id="Phobius"/>
    </source>
</evidence>
<proteinExistence type="predicted"/>